<dbReference type="Proteomes" id="UP000464787">
    <property type="component" value="Chromosome"/>
</dbReference>
<proteinExistence type="predicted"/>
<name>A0A857J203_9BURK</name>
<accession>A0A857J203</accession>
<gene>
    <name evidence="1" type="ORF">GT347_04270</name>
</gene>
<dbReference type="KEGG" id="xyk:GT347_04270"/>
<evidence type="ECO:0000313" key="1">
    <source>
        <dbReference type="EMBL" id="QHI97263.1"/>
    </source>
</evidence>
<organism evidence="1 2">
    <name type="scientific">Xylophilus rhododendri</name>
    <dbReference type="NCBI Taxonomy" id="2697032"/>
    <lineage>
        <taxon>Bacteria</taxon>
        <taxon>Pseudomonadati</taxon>
        <taxon>Pseudomonadota</taxon>
        <taxon>Betaproteobacteria</taxon>
        <taxon>Burkholderiales</taxon>
        <taxon>Xylophilus</taxon>
    </lineage>
</organism>
<protein>
    <submittedName>
        <fullName evidence="1">Uncharacterized protein</fullName>
    </submittedName>
</protein>
<reference evidence="1 2" key="1">
    <citation type="submission" date="2020-01" db="EMBL/GenBank/DDBJ databases">
        <title>Genome sequencing of strain KACC 21265.</title>
        <authorList>
            <person name="Heo J."/>
            <person name="Kim S.-J."/>
            <person name="Kim J.-S."/>
            <person name="Hong S.-B."/>
            <person name="Kwon S.-W."/>
        </authorList>
    </citation>
    <scope>NUCLEOTIDE SEQUENCE [LARGE SCALE GENOMIC DNA]</scope>
    <source>
        <strain evidence="1 2">KACC 21265</strain>
    </source>
</reference>
<evidence type="ECO:0000313" key="2">
    <source>
        <dbReference type="Proteomes" id="UP000464787"/>
    </source>
</evidence>
<keyword evidence="2" id="KW-1185">Reference proteome</keyword>
<dbReference type="EMBL" id="CP047650">
    <property type="protein sequence ID" value="QHI97263.1"/>
    <property type="molecule type" value="Genomic_DNA"/>
</dbReference>
<sequence length="2644" mass="296702">MQQDHFNAITGFEKPLMDTIKELEREIRDAEQAQLTDSLDKRETTEDTLIAKLPVAHFTSPTMETILEELLPRYEDAHGTQLTEAQASNSYHNQVAETIKTQILQYFRNPTPAAEINIIRFVKASAGFKAAFGKDSSFIFTPSGQAGLPGEPPRAISYSLRYSLSNTLTSILFNPIYDIVPGTSPQIVGQTGASVQKVETDLYSVQVVASMYYEISSPDALTAASELLEKCVKTALADEMIARRTPGIPLVRTSNFAYTAEADKYHPVTITTVEEYERLRTAYGFAPRISTRDERAPLPFMARMPFSLAAQEQRKIFLPVKTMLDQFFVLFAEKDSSGQSTGKIVRWTIESAAEKVSKYFLDPINGLKFFLTSVSGPHTIQFAAFSDDAERYFSSIPGIFGLCEALEECQQTVLENVQDSKIAWNAAGITSGSRTEFMRIRAYRIWLLAKYASLATEDSRAGFTLAMGKFLSDIADGTGRGELIRMALREVNRLSLRNQPEQWKIAEQADAKLVELRTSVREIKLQDHIESRPQIADLLGRIGQLNFESLTSADQLMKARQISQQVGSAFIDVLMTIVTKGALLPNLAQNTVEAIDNNTLGLMNYLISGCVGELDAVISAIPAGKKYLTTEAIEKVMSEIETTFSQNDNKLGNISRIFRSHLIGNIKTMFCVPGSFSPAGLISAIPQTIFSTLNDMIFADMISANIQGYKIASREHVNALQRKYFNSLVSKGREELKENFKWVYYSLCKIGSIEDPAFVRENPILFFKENYQSLLQEYVALTTGEAPQPEFTGPLSSIRFAPTNLTQADGTPAARQNGAEIGKRVLVDAAEVQDVNDTWLAKQGDEIFLQQMRQLDLIHGRKYEELCYLLPPGATLTDRDFFHVLGPLDPEVEQLKNTFNAKPDGSGGYPAYHEFIRKFSITTYRGIVPTHVSFEITLPTNNIEIAQELTADELQKNDEFMQFISDKNTRAAKFVVIRDQERPDGTREQMVVRNTPGNYRIFNVQVSYQAVYDERHAGIRDKIGILPHYSPLHAFDQHASTYCDLLNYGQVLQEDSFRRITEVTDTVFVINARFMHKRYELYYDNNRNLITTRPAGTRVFSLKDDAFTEQARKDHAARRGLGFFATHRHVVPVPTAFGRFRSFSKTPFIFATKTPLAVSTPLQAQDIAEFEDLFRAAEYVASHARNIYMGLGVVNVKFENSGIAGLSVPYIEKLAPGSSIGQTTLNVNHRFFAQLDHDLATANALRSEARTLKNTLDVYSRHRPPQALLDIYRQHLDAQFHVLLSALPEWARTPADSRFEQVVDTVFAPLAPFVDSYRLKHRLNDLEISRIRAAAPGNPAAASPVDLLIDKNILQVARSNPSYLMECLANFDARVAQIFEIKRNHQRAGTIRHEADHAANLDSAQVGAQDADSVQQERVFYSLVKNLISASTGVEMSEVLGLSRHQAIIRFYGTFVYDQAYPERFGYTATDDIIAEQSSVTGEIWERLKVVSRDQPAEYLHVMDQIARSLLMDVSAGGFATMKAVFDVATRHVTSGDRHELADTSYDFVSRRTQRAAQNLQDFAHGLLMQIKALATTKKDYVRVLRSLNVIQNDYSTEWHQMKLFADAFHMSPVNQIDLDLTSCYREVRMYFNPDEFPVTSVPTRINGRAFITLHRKDTAQPIYTVAFGLYVEKNTRTNENIMKLVDPLAVAPNALRAVIRETARYTGWPSFPALVGSVKHFPDLAGTVANFATAVAGKTMDERAFSGLFESSLVDMAHHRPMGPRDVAAALNPSDMRTFYDFTLLDAEGEGAPVQDVNRAGGVKYLWARETYGVPRTFKARPKRDSGGPTDRAITPLLVKLEYRIPNSTEVGNITFVAADIYNQPAFYGFHPSTHFTKIQALQLLSSLAHVKADAFVGITQLKTGEKAYQDFMSAWNARQAAFKAKLSTISKIGMYATFMESLKADCDVYFPLGSVSWRSFPSRTDGNIDKVLTVMRALEFKKGAAQRPDGAPYVVLTDLCNVIDVNFYRFRTDASALDMLYELSSIELSRNGCAVISGATELDLLEKIEIYCRGVQCNAVEEEKYAKPDDSRSSYNKHTVRELRKQYSYFLGYVGRFGSDLDVGFHFNVVRPVMQAMERGRDTAVSLAEEITDSMLGLLQPQYQNNPADRRAFMYAGIKLCLENGQPASLAKFLNNAVFSDLGLAEIAGGEWNVLVSWIRQEIRFQYSGPGLFTRTISLAGLASGFSVDEKFHFLRAVEESHALKGHKLILEDKTDEELTYTFIPANSAQYSERFKISSKLKASLDSMPLEAGSKGYVMPKLDHSRSSAQNKNDYENLKIRFELDKLNSYGMNRYLQAREPSASDMEMNVKIFSQWLPSSELARLLSQASPQAAEEDGIFQYYAADMHADILQMSEAVIALPQDLRGTVHAARVALRHLMDTYFTVATDAQRFSIIKRLIQGRQAKPLVYILEQTVTSKFDEIEMLAAQLGGAKIGFEVAAGGSLDNWSYVFRYLQALLPLPEERRFLWDRLQDAFKLHRLQLADEINYAEGSIRLTYDSTIYPELAQFRFADLEEFVSRLPQGTSYRIGFKARQTAPGQLPRSVFDVDESKIDQGPYSKANKVLAYFNNVLSGPQVEYVAVYFTRLLEMKNHAQGSGQALN</sequence>
<dbReference type="RefSeq" id="WP_160550781.1">
    <property type="nucleotide sequence ID" value="NZ_CP047650.1"/>
</dbReference>